<dbReference type="PRINTS" id="PR00344">
    <property type="entry name" value="BCTRLSENSOR"/>
</dbReference>
<dbReference type="EC" id="2.7.13.3" evidence="2"/>
<dbReference type="GO" id="GO:0004673">
    <property type="term" value="F:protein histidine kinase activity"/>
    <property type="evidence" value="ECO:0007669"/>
    <property type="project" value="UniProtKB-EC"/>
</dbReference>
<dbReference type="RefSeq" id="WP_261515102.1">
    <property type="nucleotide sequence ID" value="NZ_JAODNV010000008.1"/>
</dbReference>
<keyword evidence="10" id="KW-1185">Reference proteome</keyword>
<proteinExistence type="predicted"/>
<keyword evidence="7" id="KW-0472">Membrane</keyword>
<dbReference type="Gene3D" id="3.30.565.10">
    <property type="entry name" value="Histidine kinase-like ATPase, C-terminal domain"/>
    <property type="match status" value="1"/>
</dbReference>
<evidence type="ECO:0000256" key="1">
    <source>
        <dbReference type="ARBA" id="ARBA00000085"/>
    </source>
</evidence>
<dbReference type="EMBL" id="JAODNV010000008">
    <property type="protein sequence ID" value="MCT8990243.1"/>
    <property type="molecule type" value="Genomic_DNA"/>
</dbReference>
<feature type="domain" description="Histidine kinase" evidence="8">
    <location>
        <begin position="270"/>
        <end position="482"/>
    </location>
</feature>
<evidence type="ECO:0000256" key="5">
    <source>
        <dbReference type="ARBA" id="ARBA00022777"/>
    </source>
</evidence>
<dbReference type="AlphaFoldDB" id="A0A9X2X7R6"/>
<accession>A0A9X2X7R6</accession>
<keyword evidence="6" id="KW-0067">ATP-binding</keyword>
<gene>
    <name evidence="9" type="ORF">NYR54_08030</name>
</gene>
<feature type="transmembrane region" description="Helical" evidence="7">
    <location>
        <begin position="30"/>
        <end position="55"/>
    </location>
</feature>
<protein>
    <recommendedName>
        <fullName evidence="2">histidine kinase</fullName>
        <ecNumber evidence="2">2.7.13.3</ecNumber>
    </recommendedName>
</protein>
<evidence type="ECO:0000256" key="2">
    <source>
        <dbReference type="ARBA" id="ARBA00012438"/>
    </source>
</evidence>
<keyword evidence="4" id="KW-0547">Nucleotide-binding</keyword>
<dbReference type="PROSITE" id="PS50109">
    <property type="entry name" value="HIS_KIN"/>
    <property type="match status" value="1"/>
</dbReference>
<keyword evidence="3" id="KW-0808">Transferase</keyword>
<keyword evidence="7" id="KW-1133">Transmembrane helix</keyword>
<name>A0A9X2X7R6_9HYPH</name>
<sequence length="490" mass="53258">MADKTRQEGGERETGTAPAVPLTRGLSTKLLLLTILFVMAAEVLIFIPSVANFGLQWMEQRLRSAALVAIVLLEGDPDRLSREASNDILMTTGVSAIAVRDGGTSRLLVVSQVPPAVDMHADLDNIGPLQAIAKTFGTLFFGGDRMLRIFGSIGSSPKQYEIIVPDRELRAALLVYARNVALLSLVISLITATLVFYAINRIMIRPIRMMTQSMLAFGAAPEDAARIIQPEDRSDEIGIAERELAAMQKTLYRTLGERKRLADLGLAVSKINHDMRNMLSSAQLMSDRLTQSVDPTVQSLAPRLVRTLDRAVSYTQGVLEYGRTQEAPPKRRRLRLNQLVEDLRATLAIDSANGVEFVNAVDPGLEIEADAEQLFRVLANLARNAVEAMSAEKDTALVRRLTISAHREERSVEILVSDTGPGLPPKARENLFTAFRGGARSGGTGLGLAIAQELVRAHGGEISLKESRSGHTVFSILIPDANDHDVNGAS</sequence>
<evidence type="ECO:0000259" key="8">
    <source>
        <dbReference type="PROSITE" id="PS50109"/>
    </source>
</evidence>
<dbReference type="PANTHER" id="PTHR44936">
    <property type="entry name" value="SENSOR PROTEIN CREC"/>
    <property type="match status" value="1"/>
</dbReference>
<dbReference type="InterPro" id="IPR036890">
    <property type="entry name" value="HATPase_C_sf"/>
</dbReference>
<dbReference type="SUPFAM" id="SSF55874">
    <property type="entry name" value="ATPase domain of HSP90 chaperone/DNA topoisomerase II/histidine kinase"/>
    <property type="match status" value="1"/>
</dbReference>
<comment type="caution">
    <text evidence="9">The sequence shown here is derived from an EMBL/GenBank/DDBJ whole genome shotgun (WGS) entry which is preliminary data.</text>
</comment>
<dbReference type="Pfam" id="PF02518">
    <property type="entry name" value="HATPase_c"/>
    <property type="match status" value="1"/>
</dbReference>
<evidence type="ECO:0000313" key="9">
    <source>
        <dbReference type="EMBL" id="MCT8990243.1"/>
    </source>
</evidence>
<dbReference type="InterPro" id="IPR004358">
    <property type="entry name" value="Sig_transdc_His_kin-like_C"/>
</dbReference>
<evidence type="ECO:0000313" key="10">
    <source>
        <dbReference type="Proteomes" id="UP001149009"/>
    </source>
</evidence>
<dbReference type="InterPro" id="IPR050980">
    <property type="entry name" value="2C_sensor_his_kinase"/>
</dbReference>
<dbReference type="InterPro" id="IPR003594">
    <property type="entry name" value="HATPase_dom"/>
</dbReference>
<dbReference type="CDD" id="cd00075">
    <property type="entry name" value="HATPase"/>
    <property type="match status" value="1"/>
</dbReference>
<evidence type="ECO:0000256" key="4">
    <source>
        <dbReference type="ARBA" id="ARBA00022741"/>
    </source>
</evidence>
<dbReference type="Proteomes" id="UP001149009">
    <property type="component" value="Unassembled WGS sequence"/>
</dbReference>
<evidence type="ECO:0000256" key="7">
    <source>
        <dbReference type="SAM" id="Phobius"/>
    </source>
</evidence>
<dbReference type="PANTHER" id="PTHR44936:SF10">
    <property type="entry name" value="SENSOR PROTEIN RSTB"/>
    <property type="match status" value="1"/>
</dbReference>
<reference evidence="9" key="1">
    <citation type="submission" date="2022-08" db="EMBL/GenBank/DDBJ databases">
        <title>Chelativorans sichuanense sp. nov., a paraffin oil-degrading bacterium isolated from a mixture of oil-based drill cuttings and paddy soil.</title>
        <authorList>
            <person name="Yu J."/>
            <person name="Liu H."/>
            <person name="Chen Q."/>
        </authorList>
    </citation>
    <scope>NUCLEOTIDE SEQUENCE</scope>
    <source>
        <strain evidence="9">SCAU 2101</strain>
    </source>
</reference>
<dbReference type="InterPro" id="IPR005467">
    <property type="entry name" value="His_kinase_dom"/>
</dbReference>
<organism evidence="9 10">
    <name type="scientific">Chelativorans petroleitrophicus</name>
    <dbReference type="NCBI Taxonomy" id="2975484"/>
    <lineage>
        <taxon>Bacteria</taxon>
        <taxon>Pseudomonadati</taxon>
        <taxon>Pseudomonadota</taxon>
        <taxon>Alphaproteobacteria</taxon>
        <taxon>Hyphomicrobiales</taxon>
        <taxon>Phyllobacteriaceae</taxon>
        <taxon>Chelativorans</taxon>
    </lineage>
</organism>
<keyword evidence="7" id="KW-0812">Transmembrane</keyword>
<dbReference type="SMART" id="SM00387">
    <property type="entry name" value="HATPase_c"/>
    <property type="match status" value="1"/>
</dbReference>
<comment type="catalytic activity">
    <reaction evidence="1">
        <text>ATP + protein L-histidine = ADP + protein N-phospho-L-histidine.</text>
        <dbReference type="EC" id="2.7.13.3"/>
    </reaction>
</comment>
<evidence type="ECO:0000256" key="6">
    <source>
        <dbReference type="ARBA" id="ARBA00022840"/>
    </source>
</evidence>
<evidence type="ECO:0000256" key="3">
    <source>
        <dbReference type="ARBA" id="ARBA00022679"/>
    </source>
</evidence>
<dbReference type="GO" id="GO:0005524">
    <property type="term" value="F:ATP binding"/>
    <property type="evidence" value="ECO:0007669"/>
    <property type="project" value="UniProtKB-KW"/>
</dbReference>
<dbReference type="Gene3D" id="6.10.340.10">
    <property type="match status" value="1"/>
</dbReference>
<feature type="transmembrane region" description="Helical" evidence="7">
    <location>
        <begin position="180"/>
        <end position="199"/>
    </location>
</feature>
<keyword evidence="5 9" id="KW-0418">Kinase</keyword>